<name>A0A9P0M3Q8_ACAOB</name>
<evidence type="ECO:0000256" key="1">
    <source>
        <dbReference type="SAM" id="Phobius"/>
    </source>
</evidence>
<sequence length="38" mass="4463">MFIPINTKEQNIFCFAKFICLLSLSHIILFTDPDLGYR</sequence>
<evidence type="ECO:0000313" key="3">
    <source>
        <dbReference type="Proteomes" id="UP001152888"/>
    </source>
</evidence>
<organism evidence="2 3">
    <name type="scientific">Acanthoscelides obtectus</name>
    <name type="common">Bean weevil</name>
    <name type="synonym">Bruchus obtectus</name>
    <dbReference type="NCBI Taxonomy" id="200917"/>
    <lineage>
        <taxon>Eukaryota</taxon>
        <taxon>Metazoa</taxon>
        <taxon>Ecdysozoa</taxon>
        <taxon>Arthropoda</taxon>
        <taxon>Hexapoda</taxon>
        <taxon>Insecta</taxon>
        <taxon>Pterygota</taxon>
        <taxon>Neoptera</taxon>
        <taxon>Endopterygota</taxon>
        <taxon>Coleoptera</taxon>
        <taxon>Polyphaga</taxon>
        <taxon>Cucujiformia</taxon>
        <taxon>Chrysomeloidea</taxon>
        <taxon>Chrysomelidae</taxon>
        <taxon>Bruchinae</taxon>
        <taxon>Bruchini</taxon>
        <taxon>Acanthoscelides</taxon>
    </lineage>
</organism>
<keyword evidence="1" id="KW-0812">Transmembrane</keyword>
<feature type="transmembrane region" description="Helical" evidence="1">
    <location>
        <begin position="12"/>
        <end position="31"/>
    </location>
</feature>
<dbReference type="Proteomes" id="UP001152888">
    <property type="component" value="Unassembled WGS sequence"/>
</dbReference>
<keyword evidence="1" id="KW-1133">Transmembrane helix</keyword>
<dbReference type="AlphaFoldDB" id="A0A9P0M3Q8"/>
<dbReference type="EMBL" id="CAKOFQ010008044">
    <property type="protein sequence ID" value="CAH2011181.1"/>
    <property type="molecule type" value="Genomic_DNA"/>
</dbReference>
<evidence type="ECO:0000313" key="2">
    <source>
        <dbReference type="EMBL" id="CAH2011181.1"/>
    </source>
</evidence>
<comment type="caution">
    <text evidence="2">The sequence shown here is derived from an EMBL/GenBank/DDBJ whole genome shotgun (WGS) entry which is preliminary data.</text>
</comment>
<keyword evidence="3" id="KW-1185">Reference proteome</keyword>
<protein>
    <submittedName>
        <fullName evidence="2">Uncharacterized protein</fullName>
    </submittedName>
</protein>
<proteinExistence type="predicted"/>
<reference evidence="2" key="1">
    <citation type="submission" date="2022-03" db="EMBL/GenBank/DDBJ databases">
        <authorList>
            <person name="Sayadi A."/>
        </authorList>
    </citation>
    <scope>NUCLEOTIDE SEQUENCE</scope>
</reference>
<gene>
    <name evidence="2" type="ORF">ACAOBT_LOCUS32018</name>
</gene>
<accession>A0A9P0M3Q8</accession>
<keyword evidence="1" id="KW-0472">Membrane</keyword>